<evidence type="ECO:0000313" key="1">
    <source>
        <dbReference type="EMBL" id="SUX44318.1"/>
    </source>
</evidence>
<dbReference type="CDD" id="cd02230">
    <property type="entry name" value="cupin_HP0902-like"/>
    <property type="match status" value="1"/>
</dbReference>
<proteinExistence type="predicted"/>
<dbReference type="InterPro" id="IPR011051">
    <property type="entry name" value="RmlC_Cupin_sf"/>
</dbReference>
<dbReference type="PANTHER" id="PTHR37694:SF1">
    <property type="entry name" value="SLR8022 PROTEIN"/>
    <property type="match status" value="1"/>
</dbReference>
<organism evidence="1 2">
    <name type="scientific">Chryseobacterium indoltheticum</name>
    <dbReference type="NCBI Taxonomy" id="254"/>
    <lineage>
        <taxon>Bacteria</taxon>
        <taxon>Pseudomonadati</taxon>
        <taxon>Bacteroidota</taxon>
        <taxon>Flavobacteriia</taxon>
        <taxon>Flavobacteriales</taxon>
        <taxon>Weeksellaceae</taxon>
        <taxon>Chryseobacterium group</taxon>
        <taxon>Chryseobacterium</taxon>
    </lineage>
</organism>
<dbReference type="SUPFAM" id="SSF51182">
    <property type="entry name" value="RmlC-like cupins"/>
    <property type="match status" value="1"/>
</dbReference>
<gene>
    <name evidence="1" type="ORF">NCTC13532_00754</name>
</gene>
<dbReference type="EMBL" id="UFVR01000004">
    <property type="protein sequence ID" value="SUX44318.1"/>
    <property type="molecule type" value="Genomic_DNA"/>
</dbReference>
<dbReference type="Proteomes" id="UP000254282">
    <property type="component" value="Unassembled WGS sequence"/>
</dbReference>
<name>A0A381FCW2_9FLAO</name>
<dbReference type="AlphaFoldDB" id="A0A381FCW2"/>
<evidence type="ECO:0000313" key="2">
    <source>
        <dbReference type="Proteomes" id="UP000254282"/>
    </source>
</evidence>
<dbReference type="InterPro" id="IPR014710">
    <property type="entry name" value="RmlC-like_jellyroll"/>
</dbReference>
<protein>
    <recommendedName>
        <fullName evidence="3">Cupin domain-containing protein</fullName>
    </recommendedName>
</protein>
<evidence type="ECO:0008006" key="3">
    <source>
        <dbReference type="Google" id="ProtNLM"/>
    </source>
</evidence>
<dbReference type="PANTHER" id="PTHR37694">
    <property type="entry name" value="SLR8022 PROTEIN"/>
    <property type="match status" value="1"/>
</dbReference>
<dbReference type="RefSeq" id="WP_115619291.1">
    <property type="nucleotide sequence ID" value="NZ_UFVR01000004.1"/>
</dbReference>
<dbReference type="Gene3D" id="2.60.120.10">
    <property type="entry name" value="Jelly Rolls"/>
    <property type="match status" value="1"/>
</dbReference>
<sequence>MELKSNDATPLRPEGDRILDGKVVEMNLNDFIEQIKSEVTWKESDRNSITIYKSQVMTIVLVGLHEKAELKPHKANGLATIQVLEGRIDFMSEQQSLKMEKGQVIALKEDIKHSVLALTDSFFLLTLINDNNSAQNY</sequence>
<accession>A0A381FCW2</accession>
<reference evidence="1 2" key="1">
    <citation type="submission" date="2018-06" db="EMBL/GenBank/DDBJ databases">
        <authorList>
            <consortium name="Pathogen Informatics"/>
            <person name="Doyle S."/>
        </authorList>
    </citation>
    <scope>NUCLEOTIDE SEQUENCE [LARGE SCALE GENOMIC DNA]</scope>
    <source>
        <strain evidence="1 2">NCTC13532</strain>
    </source>
</reference>